<dbReference type="InterPro" id="IPR052531">
    <property type="entry name" value="CarD-like_regulator"/>
</dbReference>
<dbReference type="Proteomes" id="UP000572953">
    <property type="component" value="Unassembled WGS sequence"/>
</dbReference>
<dbReference type="InterPro" id="IPR048792">
    <property type="entry name" value="CarD_C"/>
</dbReference>
<dbReference type="InterPro" id="IPR003711">
    <property type="entry name" value="CarD-like/TRCF_RID"/>
</dbReference>
<feature type="non-terminal residue" evidence="3">
    <location>
        <position position="1"/>
    </location>
</feature>
<dbReference type="Pfam" id="PF02559">
    <property type="entry name" value="CarD_TRCF_RID"/>
    <property type="match status" value="1"/>
</dbReference>
<dbReference type="AlphaFoldDB" id="A0A845SAP7"/>
<name>A0A845SAP7_9PROT</name>
<dbReference type="GO" id="GO:0009303">
    <property type="term" value="P:rRNA transcription"/>
    <property type="evidence" value="ECO:0007669"/>
    <property type="project" value="TreeGrafter"/>
</dbReference>
<dbReference type="PANTHER" id="PTHR38447">
    <property type="entry name" value="TRANSCRIPTION FACTOR YDEB-RELATED"/>
    <property type="match status" value="1"/>
</dbReference>
<evidence type="ECO:0000313" key="4">
    <source>
        <dbReference type="Proteomes" id="UP000572953"/>
    </source>
</evidence>
<dbReference type="Pfam" id="PF21095">
    <property type="entry name" value="CarD_C"/>
    <property type="match status" value="1"/>
</dbReference>
<proteinExistence type="predicted"/>
<gene>
    <name evidence="3" type="ORF">EBV78_03105</name>
    <name evidence="2" type="ORF">EBX29_02525</name>
</gene>
<dbReference type="SMART" id="SM01058">
    <property type="entry name" value="CarD_TRCF"/>
    <property type="match status" value="1"/>
</dbReference>
<dbReference type="InterPro" id="IPR036101">
    <property type="entry name" value="CarD-like/TRCF_RID_sf"/>
</dbReference>
<accession>A0A845SAP7</accession>
<dbReference type="EMBL" id="RGGN01000105">
    <property type="protein sequence ID" value="NCU63064.1"/>
    <property type="molecule type" value="Genomic_DNA"/>
</dbReference>
<evidence type="ECO:0000313" key="2">
    <source>
        <dbReference type="EMBL" id="NCU50634.1"/>
    </source>
</evidence>
<dbReference type="EMBL" id="RGMI01000099">
    <property type="protein sequence ID" value="NCU50634.1"/>
    <property type="molecule type" value="Genomic_DNA"/>
</dbReference>
<reference evidence="3 4" key="1">
    <citation type="submission" date="2018-10" db="EMBL/GenBank/DDBJ databases">
        <title>Iterative Subtractive Binning of Freshwater Chronoseries Metagenomes Recovers Nearly Complete Genomes from over Four Hundred Novel Species.</title>
        <authorList>
            <person name="Rodriguez-R L.M."/>
            <person name="Tsementzi D."/>
            <person name="Luo C."/>
            <person name="Konstantinidis K.T."/>
        </authorList>
    </citation>
    <scope>NUCLEOTIDE SEQUENCE [LARGE SCALE GENOMIC DNA]</scope>
    <source>
        <strain evidence="3">WB7_2B_003</strain>
        <strain evidence="2">WB8_1A_003</strain>
    </source>
</reference>
<comment type="caution">
    <text evidence="3">The sequence shown here is derived from an EMBL/GenBank/DDBJ whole genome shotgun (WGS) entry which is preliminary data.</text>
</comment>
<dbReference type="SUPFAM" id="SSF141259">
    <property type="entry name" value="CarD-like"/>
    <property type="match status" value="1"/>
</dbReference>
<evidence type="ECO:0000259" key="1">
    <source>
        <dbReference type="SMART" id="SM01058"/>
    </source>
</evidence>
<dbReference type="InterPro" id="IPR042215">
    <property type="entry name" value="CarD-like_C"/>
</dbReference>
<protein>
    <submittedName>
        <fullName evidence="3">Transcriptional regulator</fullName>
    </submittedName>
</protein>
<dbReference type="Proteomes" id="UP000699985">
    <property type="component" value="Unassembled WGS sequence"/>
</dbReference>
<dbReference type="Gene3D" id="2.40.10.170">
    <property type="match status" value="1"/>
</dbReference>
<sequence length="173" mass="19772">QESDKKIYKVKDHVIYPKHGVGQIVAIESSVIADIEMTYYKIQVTKDKLILTIPVNQQGNLRPISSVNQINKAISILKGKPKIRRTMWSRRAQEYDQKINSGEIYQIAEVVRDLNKNTEIPVDQSYSERQLFEKAYDRLLGEVAIGMQLTNEDAKKKLDKALGKKETVTAEPI</sequence>
<dbReference type="Gene3D" id="1.20.58.1290">
    <property type="entry name" value="CarD-like, C-terminal domain"/>
    <property type="match status" value="1"/>
</dbReference>
<dbReference type="PANTHER" id="PTHR38447:SF1">
    <property type="entry name" value="RNA POLYMERASE-BINDING TRANSCRIPTION FACTOR CARD"/>
    <property type="match status" value="1"/>
</dbReference>
<feature type="domain" description="CarD-like/TRCF RNAP-interacting" evidence="1">
    <location>
        <begin position="7"/>
        <end position="115"/>
    </location>
</feature>
<evidence type="ECO:0000313" key="3">
    <source>
        <dbReference type="EMBL" id="NCU63064.1"/>
    </source>
</evidence>
<organism evidence="3 4">
    <name type="scientific">Candidatus Fonsibacter lacus</name>
    <dbReference type="NCBI Taxonomy" id="2576439"/>
    <lineage>
        <taxon>Bacteria</taxon>
        <taxon>Pseudomonadati</taxon>
        <taxon>Pseudomonadota</taxon>
        <taxon>Alphaproteobacteria</taxon>
        <taxon>Candidatus Pelagibacterales</taxon>
        <taxon>Candidatus Pelagibacterales incertae sedis</taxon>
        <taxon>Candidatus Fonsibacter</taxon>
    </lineage>
</organism>